<dbReference type="InterPro" id="IPR010611">
    <property type="entry name" value="3D_dom"/>
</dbReference>
<dbReference type="SMART" id="SM00925">
    <property type="entry name" value="MltA"/>
    <property type="match status" value="1"/>
</dbReference>
<evidence type="ECO:0000259" key="6">
    <source>
        <dbReference type="SMART" id="SM00925"/>
    </source>
</evidence>
<dbReference type="InterPro" id="IPR005300">
    <property type="entry name" value="MltA_B"/>
</dbReference>
<reference evidence="7 8" key="1">
    <citation type="journal article" date="2020" name="ISME J.">
        <title>Comparative genomics reveals insights into cyanobacterial evolution and habitat adaptation.</title>
        <authorList>
            <person name="Chen M.Y."/>
            <person name="Teng W.K."/>
            <person name="Zhao L."/>
            <person name="Hu C.X."/>
            <person name="Zhou Y.K."/>
            <person name="Han B.P."/>
            <person name="Song L.R."/>
            <person name="Shu W.S."/>
        </authorList>
    </citation>
    <scope>NUCLEOTIDE SEQUENCE [LARGE SCALE GENOMIC DNA]</scope>
    <source>
        <strain evidence="7 8">FACHB-196</strain>
    </source>
</reference>
<dbReference type="Gene3D" id="2.40.240.50">
    <property type="entry name" value="Barwin-like endoglucanases"/>
    <property type="match status" value="1"/>
</dbReference>
<comment type="caution">
    <text evidence="7">The sequence shown here is derived from an EMBL/GenBank/DDBJ whole genome shotgun (WGS) entry which is preliminary data.</text>
</comment>
<evidence type="ECO:0000256" key="5">
    <source>
        <dbReference type="ARBA" id="ARBA00030918"/>
    </source>
</evidence>
<dbReference type="Proteomes" id="UP000640531">
    <property type="component" value="Unassembled WGS sequence"/>
</dbReference>
<evidence type="ECO:0000313" key="8">
    <source>
        <dbReference type="Proteomes" id="UP000640531"/>
    </source>
</evidence>
<dbReference type="EMBL" id="JACJST010000007">
    <property type="protein sequence ID" value="MBD2568255.1"/>
    <property type="molecule type" value="Genomic_DNA"/>
</dbReference>
<evidence type="ECO:0000256" key="3">
    <source>
        <dbReference type="ARBA" id="ARBA00023239"/>
    </source>
</evidence>
<dbReference type="Pfam" id="PF03562">
    <property type="entry name" value="MltA"/>
    <property type="match status" value="1"/>
</dbReference>
<dbReference type="RefSeq" id="WP_190714023.1">
    <property type="nucleotide sequence ID" value="NZ_JACJST010000007.1"/>
</dbReference>
<sequence length="430" mass="48627">MKKILNTTISLPIFLGAFLMPLEPIKYQQQQITNQQIISPECLVKKWELPDELKSKNEKKLPVLISRVPVTCCENDASCLDERIYGGDNEKIADKKALLTAIDQSLKYLQTRGAEVAYKKYKIPEITKERVDKSLRRFRELLLSTNSSKELHKAIEKEFVFYQSLGKDTKGTVLFTAYYEPLYLASRKPTKEFRYPAYRYPADLASWTKPHPTRLELEGADGLQGAKGKLKGLELFWFRDRLEPYIIQIQGSARLKLTDGTQTTIGYAGNTAYNYKSLGRLLVEDGKFPLEGLTMPIILDYFQKYPQDLNIYIPRDRSFVFFRETNGKPAQGSISVPLTPERSIATDKSLMPPGALALIRAPFPFPNQNGELEHRTVSRYVLDQDTGGAIKGAGRVDYFLGTGEIAGDRAGVTVSNGQLFYLLLKPKNNS</sequence>
<name>A0ABR8FHQ6_9NOST</name>
<organism evidence="7 8">
    <name type="scientific">Anabaena lutea FACHB-196</name>
    <dbReference type="NCBI Taxonomy" id="2692881"/>
    <lineage>
        <taxon>Bacteria</taxon>
        <taxon>Bacillati</taxon>
        <taxon>Cyanobacteriota</taxon>
        <taxon>Cyanophyceae</taxon>
        <taxon>Nostocales</taxon>
        <taxon>Nostocaceae</taxon>
        <taxon>Anabaena</taxon>
    </lineage>
</organism>
<keyword evidence="3" id="KW-0456">Lyase</keyword>
<dbReference type="SUPFAM" id="SSF50685">
    <property type="entry name" value="Barwin-like endoglucanases"/>
    <property type="match status" value="1"/>
</dbReference>
<accession>A0ABR8FHQ6</accession>
<comment type="catalytic activity">
    <reaction evidence="1">
        <text>Exolytic cleavage of the (1-&gt;4)-beta-glycosidic linkage between N-acetylmuramic acid (MurNAc) and N-acetylglucosamine (GlcNAc) residues in peptidoglycan, from either the reducing or the non-reducing ends of the peptidoglycan chains, with concomitant formation of a 1,6-anhydrobond in the MurNAc residue.</text>
        <dbReference type="EC" id="4.2.2.n1"/>
    </reaction>
</comment>
<protein>
    <recommendedName>
        <fullName evidence="2">peptidoglycan lytic exotransglycosylase</fullName>
        <ecNumber evidence="2">4.2.2.n1</ecNumber>
    </recommendedName>
    <alternativeName>
        <fullName evidence="5">Murein hydrolase A</fullName>
    </alternativeName>
</protein>
<feature type="domain" description="Lytic transglycosylase MltA" evidence="6">
    <location>
        <begin position="182"/>
        <end position="323"/>
    </location>
</feature>
<dbReference type="PANTHER" id="PTHR30124">
    <property type="entry name" value="MEMBRANE-BOUND LYTIC MUREIN TRANSGLYCOSYLASE A"/>
    <property type="match status" value="1"/>
</dbReference>
<evidence type="ECO:0000256" key="4">
    <source>
        <dbReference type="ARBA" id="ARBA00023316"/>
    </source>
</evidence>
<dbReference type="EC" id="4.2.2.n1" evidence="2"/>
<proteinExistence type="predicted"/>
<evidence type="ECO:0000256" key="1">
    <source>
        <dbReference type="ARBA" id="ARBA00001420"/>
    </source>
</evidence>
<dbReference type="InterPro" id="IPR026044">
    <property type="entry name" value="MltA"/>
</dbReference>
<keyword evidence="4" id="KW-0961">Cell wall biogenesis/degradation</keyword>
<dbReference type="CDD" id="cd14668">
    <property type="entry name" value="mlta_B"/>
    <property type="match status" value="1"/>
</dbReference>
<gene>
    <name evidence="7" type="ORF">H6G59_10150</name>
</gene>
<dbReference type="CDD" id="cd14485">
    <property type="entry name" value="mltA_like_LT_A"/>
    <property type="match status" value="1"/>
</dbReference>
<evidence type="ECO:0000313" key="7">
    <source>
        <dbReference type="EMBL" id="MBD2568255.1"/>
    </source>
</evidence>
<dbReference type="Pfam" id="PF06725">
    <property type="entry name" value="3D"/>
    <property type="match status" value="1"/>
</dbReference>
<keyword evidence="8" id="KW-1185">Reference proteome</keyword>
<dbReference type="PANTHER" id="PTHR30124:SF0">
    <property type="entry name" value="MEMBRANE-BOUND LYTIC MUREIN TRANSGLYCOSYLASE A"/>
    <property type="match status" value="1"/>
</dbReference>
<dbReference type="InterPro" id="IPR036908">
    <property type="entry name" value="RlpA-like_sf"/>
</dbReference>
<evidence type="ECO:0000256" key="2">
    <source>
        <dbReference type="ARBA" id="ARBA00012587"/>
    </source>
</evidence>
<dbReference type="Gene3D" id="2.40.40.10">
    <property type="entry name" value="RlpA-like domain"/>
    <property type="match status" value="1"/>
</dbReference>